<sequence>MGNQNIRYQNLTLKPLSYQLLVSRKWIPKLMLGEDMLNSVKETPLTWRKEFATERDANAYATAQAKMFIDKKSGS</sequence>
<evidence type="ECO:0000313" key="1">
    <source>
        <dbReference type="EMBL" id="OGY10469.1"/>
    </source>
</evidence>
<dbReference type="EMBL" id="MHCA01000054">
    <property type="protein sequence ID" value="OGY10469.1"/>
    <property type="molecule type" value="Genomic_DNA"/>
</dbReference>
<name>A0A1G1V509_9BACT</name>
<gene>
    <name evidence="1" type="ORF">A3F61_03985</name>
</gene>
<proteinExistence type="predicted"/>
<dbReference type="AlphaFoldDB" id="A0A1G1V509"/>
<dbReference type="STRING" id="1797517.A3F61_03985"/>
<evidence type="ECO:0000313" key="2">
    <source>
        <dbReference type="Proteomes" id="UP000178272"/>
    </source>
</evidence>
<accession>A0A1G1V509</accession>
<reference evidence="1 2" key="1">
    <citation type="journal article" date="2016" name="Nat. Commun.">
        <title>Thousands of microbial genomes shed light on interconnected biogeochemical processes in an aquifer system.</title>
        <authorList>
            <person name="Anantharaman K."/>
            <person name="Brown C.T."/>
            <person name="Hug L.A."/>
            <person name="Sharon I."/>
            <person name="Castelle C.J."/>
            <person name="Probst A.J."/>
            <person name="Thomas B.C."/>
            <person name="Singh A."/>
            <person name="Wilkins M.J."/>
            <person name="Karaoz U."/>
            <person name="Brodie E.L."/>
            <person name="Williams K.H."/>
            <person name="Hubbard S.S."/>
            <person name="Banfield J.F."/>
        </authorList>
    </citation>
    <scope>NUCLEOTIDE SEQUENCE [LARGE SCALE GENOMIC DNA]</scope>
</reference>
<comment type="caution">
    <text evidence="1">The sequence shown here is derived from an EMBL/GenBank/DDBJ whole genome shotgun (WGS) entry which is preliminary data.</text>
</comment>
<dbReference type="Proteomes" id="UP000178272">
    <property type="component" value="Unassembled WGS sequence"/>
</dbReference>
<organism evidence="1 2">
    <name type="scientific">Candidatus Blackburnbacteria bacterium RIFCSPHIGHO2_12_FULL_41_13b</name>
    <dbReference type="NCBI Taxonomy" id="1797517"/>
    <lineage>
        <taxon>Bacteria</taxon>
        <taxon>Candidatus Blackburniibacteriota</taxon>
    </lineage>
</organism>
<protein>
    <submittedName>
        <fullName evidence="1">Uncharacterized protein</fullName>
    </submittedName>
</protein>